<dbReference type="Pfam" id="PF18962">
    <property type="entry name" value="Por_Secre_tail"/>
    <property type="match status" value="1"/>
</dbReference>
<feature type="chain" id="PRO_5045482051" evidence="2">
    <location>
        <begin position="19"/>
        <end position="281"/>
    </location>
</feature>
<reference evidence="4 5" key="1">
    <citation type="submission" date="2021-05" db="EMBL/GenBank/DDBJ databases">
        <title>Aequorivita echinoideorum JCM 30378 genome.</title>
        <authorList>
            <person name="Zhang H."/>
            <person name="Li C."/>
        </authorList>
    </citation>
    <scope>NUCLEOTIDE SEQUENCE [LARGE SCALE GENOMIC DNA]</scope>
    <source>
        <strain evidence="4 5">JCM30378</strain>
    </source>
</reference>
<evidence type="ECO:0000313" key="4">
    <source>
        <dbReference type="EMBL" id="MBT0609068.1"/>
    </source>
</evidence>
<keyword evidence="1 2" id="KW-0732">Signal</keyword>
<accession>A0ABS5S779</accession>
<dbReference type="NCBIfam" id="TIGR04183">
    <property type="entry name" value="Por_Secre_tail"/>
    <property type="match status" value="1"/>
</dbReference>
<evidence type="ECO:0000256" key="2">
    <source>
        <dbReference type="SAM" id="SignalP"/>
    </source>
</evidence>
<gene>
    <name evidence="4" type="ORF">KIV10_12845</name>
</gene>
<feature type="domain" description="Secretion system C-terminal sorting" evidence="3">
    <location>
        <begin position="212"/>
        <end position="279"/>
    </location>
</feature>
<name>A0ABS5S779_9FLAO</name>
<sequence>MKKITFIVALFISVASFAQITLTQSVDPTTVDDGGVACWSSTSGEYRLNSFYRAYDLSDFGVTGNFEVSSVEYGQGSADDGKVITLNIYTVDNINLALATFTLIATETHTSSSADDLSLISVPMTATIPAGSIVAFEVSAGDSGANTGETYFPGLNAAGENGPSYLQSADCSVAVPTPVGGVTGVDEFYVMNVIGENVELGINDLTLSQISVYPNPTSDVLNLKVPSSVEVSNVAMFDVLGKQVSVSYNNGVINTANLSQGIYMLKVETNAGTLTQKVVKQ</sequence>
<evidence type="ECO:0000259" key="3">
    <source>
        <dbReference type="Pfam" id="PF18962"/>
    </source>
</evidence>
<comment type="caution">
    <text evidence="4">The sequence shown here is derived from an EMBL/GenBank/DDBJ whole genome shotgun (WGS) entry which is preliminary data.</text>
</comment>
<evidence type="ECO:0000313" key="5">
    <source>
        <dbReference type="Proteomes" id="UP001297092"/>
    </source>
</evidence>
<organism evidence="4 5">
    <name type="scientific">Aequorivita echinoideorum</name>
    <dbReference type="NCBI Taxonomy" id="1549647"/>
    <lineage>
        <taxon>Bacteria</taxon>
        <taxon>Pseudomonadati</taxon>
        <taxon>Bacteroidota</taxon>
        <taxon>Flavobacteriia</taxon>
        <taxon>Flavobacteriales</taxon>
        <taxon>Flavobacteriaceae</taxon>
        <taxon>Aequorivita</taxon>
    </lineage>
</organism>
<protein>
    <submittedName>
        <fullName evidence="4">T9SS type A sorting domain-containing protein</fullName>
    </submittedName>
</protein>
<proteinExistence type="predicted"/>
<dbReference type="InterPro" id="IPR026444">
    <property type="entry name" value="Secre_tail"/>
</dbReference>
<evidence type="ECO:0000256" key="1">
    <source>
        <dbReference type="ARBA" id="ARBA00022729"/>
    </source>
</evidence>
<dbReference type="RefSeq" id="WP_214114401.1">
    <property type="nucleotide sequence ID" value="NZ_JAHCTB010000006.1"/>
</dbReference>
<feature type="signal peptide" evidence="2">
    <location>
        <begin position="1"/>
        <end position="18"/>
    </location>
</feature>
<dbReference type="Proteomes" id="UP001297092">
    <property type="component" value="Unassembled WGS sequence"/>
</dbReference>
<dbReference type="EMBL" id="JAHCTB010000006">
    <property type="protein sequence ID" value="MBT0609068.1"/>
    <property type="molecule type" value="Genomic_DNA"/>
</dbReference>
<keyword evidence="5" id="KW-1185">Reference proteome</keyword>